<dbReference type="AlphaFoldDB" id="A0A928ZYQ1"/>
<proteinExistence type="predicted"/>
<reference evidence="1" key="1">
    <citation type="submission" date="2020-10" db="EMBL/GenBank/DDBJ databases">
        <authorList>
            <person name="Castelo-Branco R."/>
            <person name="Eusebio N."/>
            <person name="Adriana R."/>
            <person name="Vieira A."/>
            <person name="Brugerolle De Fraissinette N."/>
            <person name="Rezende De Castro R."/>
            <person name="Schneider M.P."/>
            <person name="Vasconcelos V."/>
            <person name="Leao P.N."/>
        </authorList>
    </citation>
    <scope>NUCLEOTIDE SEQUENCE</scope>
    <source>
        <strain evidence="1">LEGE 11479</strain>
    </source>
</reference>
<dbReference type="InterPro" id="IPR000415">
    <property type="entry name" value="Nitroreductase-like"/>
</dbReference>
<organism evidence="1 2">
    <name type="scientific">Leptolyngbya cf. ectocarpi LEGE 11479</name>
    <dbReference type="NCBI Taxonomy" id="1828722"/>
    <lineage>
        <taxon>Bacteria</taxon>
        <taxon>Bacillati</taxon>
        <taxon>Cyanobacteriota</taxon>
        <taxon>Cyanophyceae</taxon>
        <taxon>Leptolyngbyales</taxon>
        <taxon>Leptolyngbyaceae</taxon>
        <taxon>Leptolyngbya group</taxon>
        <taxon>Leptolyngbya</taxon>
    </lineage>
</organism>
<dbReference type="RefSeq" id="WP_193995768.1">
    <property type="nucleotide sequence ID" value="NZ_JADEXP010000335.1"/>
</dbReference>
<comment type="caution">
    <text evidence="1">The sequence shown here is derived from an EMBL/GenBank/DDBJ whole genome shotgun (WGS) entry which is preliminary data.</text>
</comment>
<protein>
    <submittedName>
        <fullName evidence="1">Tat pathway signal protein</fullName>
    </submittedName>
</protein>
<evidence type="ECO:0000313" key="1">
    <source>
        <dbReference type="EMBL" id="MBE9069880.1"/>
    </source>
</evidence>
<dbReference type="NCBIfam" id="NF047509">
    <property type="entry name" value="Rv3131_FMN_oxido"/>
    <property type="match status" value="1"/>
</dbReference>
<dbReference type="EMBL" id="JADEXP010000335">
    <property type="protein sequence ID" value="MBE9069880.1"/>
    <property type="molecule type" value="Genomic_DNA"/>
</dbReference>
<gene>
    <name evidence="1" type="ORF">IQ260_24875</name>
</gene>
<accession>A0A928ZYQ1</accession>
<dbReference type="GO" id="GO:0016491">
    <property type="term" value="F:oxidoreductase activity"/>
    <property type="evidence" value="ECO:0007669"/>
    <property type="project" value="InterPro"/>
</dbReference>
<name>A0A928ZYQ1_LEPEC</name>
<dbReference type="Proteomes" id="UP000615026">
    <property type="component" value="Unassembled WGS sequence"/>
</dbReference>
<evidence type="ECO:0000313" key="2">
    <source>
        <dbReference type="Proteomes" id="UP000615026"/>
    </source>
</evidence>
<dbReference type="Gene3D" id="3.40.109.10">
    <property type="entry name" value="NADH Oxidase"/>
    <property type="match status" value="1"/>
</dbReference>
<dbReference type="SUPFAM" id="SSF55469">
    <property type="entry name" value="FMN-dependent nitroreductase-like"/>
    <property type="match status" value="2"/>
</dbReference>
<keyword evidence="2" id="KW-1185">Reference proteome</keyword>
<sequence>MGYQDVVSKTWRHYDLKDVAYDYINLVRYATLAASSHNTQPWKFNIEPGLIWIFPDLTRRCPAVDPDDHHLYVSLGCAATNLIEAAAVAGLQSRVSFDQATSAVKVKFEEGPIVRSQLFEAIPNRQCSRTLYDGSKVTVQEQQQLKRAAKGNGVSVLLFTKHDQKETIANFVAKGNIAQMNDAGWIKELKSWIRFSESHAIATGDGLYGLSMGSPDVPKVIGDLILRLALTPGSQNKKDKKHILSSSGIAVFFSDVSSKAQWVEVGQCYERFALQATVLGLQTAFCNPPVEVPDLRAQFANWLRIGEGRPDLVVRFGRGPEMPHSLRRPLKEVVLGGSSIA</sequence>